<name>A0A5B7FDA5_PORTR</name>
<feature type="compositionally biased region" description="Polar residues" evidence="1">
    <location>
        <begin position="84"/>
        <end position="104"/>
    </location>
</feature>
<gene>
    <name evidence="3" type="ORF">E2C01_037186</name>
</gene>
<reference evidence="3 4" key="1">
    <citation type="submission" date="2019-05" db="EMBL/GenBank/DDBJ databases">
        <title>Another draft genome of Portunus trituberculatus and its Hox gene families provides insights of decapod evolution.</title>
        <authorList>
            <person name="Jeong J.-H."/>
            <person name="Song I."/>
            <person name="Kim S."/>
            <person name="Choi T."/>
            <person name="Kim D."/>
            <person name="Ryu S."/>
            <person name="Kim W."/>
        </authorList>
    </citation>
    <scope>NUCLEOTIDE SEQUENCE [LARGE SCALE GENOMIC DNA]</scope>
    <source>
        <tissue evidence="3">Muscle</tissue>
    </source>
</reference>
<dbReference type="Proteomes" id="UP000324222">
    <property type="component" value="Unassembled WGS sequence"/>
</dbReference>
<feature type="region of interest" description="Disordered" evidence="1">
    <location>
        <begin position="1"/>
        <end position="30"/>
    </location>
</feature>
<proteinExistence type="predicted"/>
<keyword evidence="4" id="KW-1185">Reference proteome</keyword>
<dbReference type="OrthoDB" id="2270193at2759"/>
<evidence type="ECO:0000256" key="1">
    <source>
        <dbReference type="SAM" id="MobiDB-lite"/>
    </source>
</evidence>
<feature type="transmembrane region" description="Helical" evidence="2">
    <location>
        <begin position="35"/>
        <end position="56"/>
    </location>
</feature>
<comment type="caution">
    <text evidence="3">The sequence shown here is derived from an EMBL/GenBank/DDBJ whole genome shotgun (WGS) entry which is preliminary data.</text>
</comment>
<keyword evidence="2" id="KW-0812">Transmembrane</keyword>
<feature type="compositionally biased region" description="Basic and acidic residues" evidence="1">
    <location>
        <begin position="1"/>
        <end position="20"/>
    </location>
</feature>
<keyword evidence="2" id="KW-0472">Membrane</keyword>
<dbReference type="EMBL" id="VSRR010005871">
    <property type="protein sequence ID" value="MPC43537.1"/>
    <property type="molecule type" value="Genomic_DNA"/>
</dbReference>
<keyword evidence="2" id="KW-1133">Transmembrane helix</keyword>
<organism evidence="3 4">
    <name type="scientific">Portunus trituberculatus</name>
    <name type="common">Swimming crab</name>
    <name type="synonym">Neptunus trituberculatus</name>
    <dbReference type="NCBI Taxonomy" id="210409"/>
    <lineage>
        <taxon>Eukaryota</taxon>
        <taxon>Metazoa</taxon>
        <taxon>Ecdysozoa</taxon>
        <taxon>Arthropoda</taxon>
        <taxon>Crustacea</taxon>
        <taxon>Multicrustacea</taxon>
        <taxon>Malacostraca</taxon>
        <taxon>Eumalacostraca</taxon>
        <taxon>Eucarida</taxon>
        <taxon>Decapoda</taxon>
        <taxon>Pleocyemata</taxon>
        <taxon>Brachyura</taxon>
        <taxon>Eubrachyura</taxon>
        <taxon>Portunoidea</taxon>
        <taxon>Portunidae</taxon>
        <taxon>Portuninae</taxon>
        <taxon>Portunus</taxon>
    </lineage>
</organism>
<protein>
    <submittedName>
        <fullName evidence="3">Uncharacterized protein</fullName>
    </submittedName>
</protein>
<evidence type="ECO:0000313" key="4">
    <source>
        <dbReference type="Proteomes" id="UP000324222"/>
    </source>
</evidence>
<feature type="region of interest" description="Disordered" evidence="1">
    <location>
        <begin position="84"/>
        <end position="116"/>
    </location>
</feature>
<evidence type="ECO:0000256" key="2">
    <source>
        <dbReference type="SAM" id="Phobius"/>
    </source>
</evidence>
<sequence length="116" mass="12637">METGPHEHKAQAFHGKERKPQQPSPSSAWATPHSVLTYTVYVCLITTSALGVGLPLRPSNISCSIAFAFTPTTLYHAQGSLPWPSQHSTYPPSWRPQESMSTPHGNLLSFSLPVPS</sequence>
<dbReference type="AlphaFoldDB" id="A0A5B7FDA5"/>
<accession>A0A5B7FDA5</accession>
<evidence type="ECO:0000313" key="3">
    <source>
        <dbReference type="EMBL" id="MPC43537.1"/>
    </source>
</evidence>